<reference evidence="1 2" key="1">
    <citation type="submission" date="2020-08" db="EMBL/GenBank/DDBJ databases">
        <title>Genomic Encyclopedia of Type Strains, Phase IV (KMG-V): Genome sequencing to study the core and pangenomes of soil and plant-associated prokaryotes.</title>
        <authorList>
            <person name="Whitman W."/>
        </authorList>
    </citation>
    <scope>NUCLEOTIDE SEQUENCE [LARGE SCALE GENOMIC DNA]</scope>
    <source>
        <strain evidence="1 2">SEMIA 4011</strain>
    </source>
</reference>
<evidence type="ECO:0000313" key="1">
    <source>
        <dbReference type="EMBL" id="MBB6223204.1"/>
    </source>
</evidence>
<evidence type="ECO:0000313" key="2">
    <source>
        <dbReference type="Proteomes" id="UP000517187"/>
    </source>
</evidence>
<sequence>MENIVQEAAIKLLARIVTNASLDRLRHLKARRETYIGPWLPEPIIEIEESPE</sequence>
<name>A0A7W9ZX31_RHILE</name>
<proteinExistence type="predicted"/>
<keyword evidence="1" id="KW-0804">Transcription</keyword>
<gene>
    <name evidence="1" type="ORF">GGE66_004193</name>
</gene>
<dbReference type="AlphaFoldDB" id="A0A7W9ZX31"/>
<dbReference type="EMBL" id="JACIIJ010000010">
    <property type="protein sequence ID" value="MBB6223204.1"/>
    <property type="molecule type" value="Genomic_DNA"/>
</dbReference>
<comment type="caution">
    <text evidence="1">The sequence shown here is derived from an EMBL/GenBank/DDBJ whole genome shotgun (WGS) entry which is preliminary data.</text>
</comment>
<dbReference type="RefSeq" id="WP_183694724.1">
    <property type="nucleotide sequence ID" value="NZ_JACIIJ010000010.1"/>
</dbReference>
<protein>
    <submittedName>
        <fullName evidence="1">DNA-directed RNA polymerase specialized sigma24 family protein</fullName>
    </submittedName>
</protein>
<keyword evidence="1" id="KW-0240">DNA-directed RNA polymerase</keyword>
<dbReference type="Proteomes" id="UP000517187">
    <property type="component" value="Unassembled WGS sequence"/>
</dbReference>
<dbReference type="GO" id="GO:0000428">
    <property type="term" value="C:DNA-directed RNA polymerase complex"/>
    <property type="evidence" value="ECO:0007669"/>
    <property type="project" value="UniProtKB-KW"/>
</dbReference>
<organism evidence="1 2">
    <name type="scientific">Rhizobium leguminosarum</name>
    <dbReference type="NCBI Taxonomy" id="384"/>
    <lineage>
        <taxon>Bacteria</taxon>
        <taxon>Pseudomonadati</taxon>
        <taxon>Pseudomonadota</taxon>
        <taxon>Alphaproteobacteria</taxon>
        <taxon>Hyphomicrobiales</taxon>
        <taxon>Rhizobiaceae</taxon>
        <taxon>Rhizobium/Agrobacterium group</taxon>
        <taxon>Rhizobium</taxon>
    </lineage>
</organism>
<accession>A0A7W9ZX31</accession>